<accession>A0AA40FBK0</accession>
<feature type="region of interest" description="Disordered" evidence="1">
    <location>
        <begin position="1"/>
        <end position="26"/>
    </location>
</feature>
<gene>
    <name evidence="2" type="ORF">B0T18DRAFT_386597</name>
</gene>
<dbReference type="EMBL" id="JAUKUD010000001">
    <property type="protein sequence ID" value="KAK0754774.1"/>
    <property type="molecule type" value="Genomic_DNA"/>
</dbReference>
<organism evidence="2 3">
    <name type="scientific">Schizothecium vesticola</name>
    <dbReference type="NCBI Taxonomy" id="314040"/>
    <lineage>
        <taxon>Eukaryota</taxon>
        <taxon>Fungi</taxon>
        <taxon>Dikarya</taxon>
        <taxon>Ascomycota</taxon>
        <taxon>Pezizomycotina</taxon>
        <taxon>Sordariomycetes</taxon>
        <taxon>Sordariomycetidae</taxon>
        <taxon>Sordariales</taxon>
        <taxon>Schizotheciaceae</taxon>
        <taxon>Schizothecium</taxon>
    </lineage>
</organism>
<proteinExistence type="predicted"/>
<keyword evidence="3" id="KW-1185">Reference proteome</keyword>
<comment type="caution">
    <text evidence="2">The sequence shown here is derived from an EMBL/GenBank/DDBJ whole genome shotgun (WGS) entry which is preliminary data.</text>
</comment>
<feature type="compositionally biased region" description="Basic and acidic residues" evidence="1">
    <location>
        <begin position="58"/>
        <end position="70"/>
    </location>
</feature>
<feature type="region of interest" description="Disordered" evidence="1">
    <location>
        <begin position="299"/>
        <end position="341"/>
    </location>
</feature>
<evidence type="ECO:0000313" key="2">
    <source>
        <dbReference type="EMBL" id="KAK0754774.1"/>
    </source>
</evidence>
<sequence>MAQGNDGAYDTELISSGGPGGSEETIAHVGRVVTVAFQPVSRIGLQQGEHSAPSMPHHRQDEESTHEDQKAGFADYACMPRLPPRSSLRLPPHALSDDATLPASKTGDELAELSNTDHLAVTEAFKSENGDVPVKQTIANLQQQLRDKTDEANQLRSLLESTSDPDSAMLREQLRLVGRECLLWRTRAEVAEKRVATFKRLAARVKAMKVGEGMNNVTGPALQPEAEMNEADDEADDEADVQDEGMRRVEQWLEQDRRMDSSGEHTEDGGVVAARIRESLRAIEDRRTETTVVADVAESHYDREDEGSMSSQNVATTRAKRPPPQGLCRHRYRSSASDGERDGISAAVASMWVAAEGML</sequence>
<dbReference type="AlphaFoldDB" id="A0AA40FBK0"/>
<feature type="region of interest" description="Disordered" evidence="1">
    <location>
        <begin position="47"/>
        <end position="102"/>
    </location>
</feature>
<evidence type="ECO:0000313" key="3">
    <source>
        <dbReference type="Proteomes" id="UP001172155"/>
    </source>
</evidence>
<evidence type="ECO:0000256" key="1">
    <source>
        <dbReference type="SAM" id="MobiDB-lite"/>
    </source>
</evidence>
<feature type="region of interest" description="Disordered" evidence="1">
    <location>
        <begin position="215"/>
        <end position="244"/>
    </location>
</feature>
<protein>
    <submittedName>
        <fullName evidence="2">Uncharacterized protein</fullName>
    </submittedName>
</protein>
<name>A0AA40FBK0_9PEZI</name>
<dbReference type="Proteomes" id="UP001172155">
    <property type="component" value="Unassembled WGS sequence"/>
</dbReference>
<feature type="compositionally biased region" description="Acidic residues" evidence="1">
    <location>
        <begin position="227"/>
        <end position="243"/>
    </location>
</feature>
<reference evidence="2" key="1">
    <citation type="submission" date="2023-06" db="EMBL/GenBank/DDBJ databases">
        <title>Genome-scale phylogeny and comparative genomics of the fungal order Sordariales.</title>
        <authorList>
            <consortium name="Lawrence Berkeley National Laboratory"/>
            <person name="Hensen N."/>
            <person name="Bonometti L."/>
            <person name="Westerberg I."/>
            <person name="Brannstrom I.O."/>
            <person name="Guillou S."/>
            <person name="Cros-Aarteil S."/>
            <person name="Calhoun S."/>
            <person name="Haridas S."/>
            <person name="Kuo A."/>
            <person name="Mondo S."/>
            <person name="Pangilinan J."/>
            <person name="Riley R."/>
            <person name="LaButti K."/>
            <person name="Andreopoulos B."/>
            <person name="Lipzen A."/>
            <person name="Chen C."/>
            <person name="Yanf M."/>
            <person name="Daum C."/>
            <person name="Ng V."/>
            <person name="Clum A."/>
            <person name="Steindorff A."/>
            <person name="Ohm R."/>
            <person name="Martin F."/>
            <person name="Silar P."/>
            <person name="Natvig D."/>
            <person name="Lalanne C."/>
            <person name="Gautier V."/>
            <person name="Ament-velasquez S.L."/>
            <person name="Kruys A."/>
            <person name="Hutchinson M.I."/>
            <person name="Powell A.J."/>
            <person name="Barry K."/>
            <person name="Miller A.N."/>
            <person name="Grigoriev I.V."/>
            <person name="Debuchy R."/>
            <person name="Gladieux P."/>
            <person name="Thoren M.H."/>
            <person name="Johannesson H."/>
        </authorList>
    </citation>
    <scope>NUCLEOTIDE SEQUENCE</scope>
    <source>
        <strain evidence="2">SMH3187-1</strain>
    </source>
</reference>